<dbReference type="Proteomes" id="UP001141619">
    <property type="component" value="Unassembled WGS sequence"/>
</dbReference>
<organism evidence="1 2">
    <name type="scientific">Govanella unica</name>
    <dbReference type="NCBI Taxonomy" id="2975056"/>
    <lineage>
        <taxon>Bacteria</taxon>
        <taxon>Pseudomonadati</taxon>
        <taxon>Pseudomonadota</taxon>
        <taxon>Alphaproteobacteria</taxon>
        <taxon>Emcibacterales</taxon>
        <taxon>Govanellaceae</taxon>
        <taxon>Govanella</taxon>
    </lineage>
</organism>
<name>A0A9X3Z827_9PROT</name>
<reference evidence="1" key="2">
    <citation type="journal article" date="2023" name="Syst. Appl. Microbiol.">
        <title>Govania unica gen. nov., sp. nov., a rare biosphere bacterium that represents a novel family in the class Alphaproteobacteria.</title>
        <authorList>
            <person name="Vandamme P."/>
            <person name="Peeters C."/>
            <person name="Hettiarachchi A."/>
            <person name="Cnockaert M."/>
            <person name="Carlier A."/>
        </authorList>
    </citation>
    <scope>NUCLEOTIDE SEQUENCE</scope>
    <source>
        <strain evidence="1">LMG 31809</strain>
    </source>
</reference>
<comment type="caution">
    <text evidence="1">The sequence shown here is derived from an EMBL/GenBank/DDBJ whole genome shotgun (WGS) entry which is preliminary data.</text>
</comment>
<keyword evidence="2" id="KW-1185">Reference proteome</keyword>
<dbReference type="AlphaFoldDB" id="A0A9X3Z827"/>
<proteinExistence type="predicted"/>
<protein>
    <submittedName>
        <fullName evidence="1">Uncharacterized protein</fullName>
    </submittedName>
</protein>
<evidence type="ECO:0000313" key="1">
    <source>
        <dbReference type="EMBL" id="MDA5194658.1"/>
    </source>
</evidence>
<evidence type="ECO:0000313" key="2">
    <source>
        <dbReference type="Proteomes" id="UP001141619"/>
    </source>
</evidence>
<sequence length="80" mass="9024">MRVPFLRKWAGLRLFRLSGGSPLAALKCHPYITSINGNLPVEEQREKFGLSGIQGFPERSSIECSCWLTGFAELKEDYYG</sequence>
<gene>
    <name evidence="1" type="ORF">NYP16_11920</name>
</gene>
<accession>A0A9X3Z827</accession>
<dbReference type="RefSeq" id="WP_274944363.1">
    <property type="nucleotide sequence ID" value="NZ_JANWOI010000004.1"/>
</dbReference>
<dbReference type="EMBL" id="JANWOI010000004">
    <property type="protein sequence ID" value="MDA5194658.1"/>
    <property type="molecule type" value="Genomic_DNA"/>
</dbReference>
<reference evidence="1" key="1">
    <citation type="submission" date="2022-08" db="EMBL/GenBank/DDBJ databases">
        <authorList>
            <person name="Vandamme P."/>
            <person name="Hettiarachchi A."/>
            <person name="Peeters C."/>
            <person name="Cnockaert M."/>
            <person name="Carlier A."/>
        </authorList>
    </citation>
    <scope>NUCLEOTIDE SEQUENCE</scope>
    <source>
        <strain evidence="1">LMG 31809</strain>
    </source>
</reference>